<comment type="caution">
    <text evidence="3">The sequence shown here is derived from an EMBL/GenBank/DDBJ whole genome shotgun (WGS) entry which is preliminary data.</text>
</comment>
<evidence type="ECO:0000256" key="2">
    <source>
        <dbReference type="SAM" id="SignalP"/>
    </source>
</evidence>
<name>A0A953SEA6_9BACT</name>
<reference evidence="3" key="2">
    <citation type="submission" date="2021-08" db="EMBL/GenBank/DDBJ databases">
        <authorList>
            <person name="Dalcin Martins P."/>
        </authorList>
    </citation>
    <scope>NUCLEOTIDE SEQUENCE</scope>
    <source>
        <strain evidence="3">MAG_39</strain>
    </source>
</reference>
<dbReference type="Proteomes" id="UP000705867">
    <property type="component" value="Unassembled WGS sequence"/>
</dbReference>
<evidence type="ECO:0000313" key="4">
    <source>
        <dbReference type="Proteomes" id="UP000705867"/>
    </source>
</evidence>
<feature type="chain" id="PRO_5037843409" evidence="2">
    <location>
        <begin position="26"/>
        <end position="205"/>
    </location>
</feature>
<keyword evidence="2" id="KW-0732">Signal</keyword>
<dbReference type="AlphaFoldDB" id="A0A953SEA6"/>
<dbReference type="EMBL" id="JAIOIV010000129">
    <property type="protein sequence ID" value="MBZ0157812.1"/>
    <property type="molecule type" value="Genomic_DNA"/>
</dbReference>
<dbReference type="InterPro" id="IPR013424">
    <property type="entry name" value="Ice-binding_C"/>
</dbReference>
<keyword evidence="1" id="KW-1133">Transmembrane helix</keyword>
<proteinExistence type="predicted"/>
<accession>A0A953SEA6</accession>
<dbReference type="NCBIfam" id="TIGR02595">
    <property type="entry name" value="PEP_CTERM"/>
    <property type="match status" value="1"/>
</dbReference>
<evidence type="ECO:0000313" key="3">
    <source>
        <dbReference type="EMBL" id="MBZ0157812.1"/>
    </source>
</evidence>
<feature type="signal peptide" evidence="2">
    <location>
        <begin position="1"/>
        <end position="25"/>
    </location>
</feature>
<feature type="transmembrane region" description="Helical" evidence="1">
    <location>
        <begin position="183"/>
        <end position="199"/>
    </location>
</feature>
<sequence length="205" mass="21820">MKRYILWLLLALIVGPLLMAPEAGAYPFVEVEGYVGIGAAPVSNGDGTSTFNDIDYGFTVLGADPGVEMDRVNLRFDSQVFSSVGSITGVKTVINGVISYDDWEAYFATGPSGSKYAVIESGTPLEEGDSVEISLSGLTANDQALSSPSLWSGGSVWGQVWSARDTEYGMDGGVTTLQVPEPGILLLFVFGTITMLLYTRHRKSA</sequence>
<reference evidence="3" key="1">
    <citation type="journal article" date="2021" name="bioRxiv">
        <title>Unraveling nitrogen, sulfur and carbon metabolic pathways and microbial community transcriptional responses to substrate deprivation and toxicity stresses in a bioreactor mimicking anoxic brackish coastal sediment conditions.</title>
        <authorList>
            <person name="Martins P.D."/>
            <person name="Echeveste M.J."/>
            <person name="Arshad A."/>
            <person name="Kurth J."/>
            <person name="Ouboter H."/>
            <person name="Jetten M.S.M."/>
            <person name="Welte C.U."/>
        </authorList>
    </citation>
    <scope>NUCLEOTIDE SEQUENCE</scope>
    <source>
        <strain evidence="3">MAG_39</strain>
    </source>
</reference>
<protein>
    <submittedName>
        <fullName evidence="3">PEP-CTERM sorting domain-containing protein</fullName>
    </submittedName>
</protein>
<keyword evidence="1" id="KW-0812">Transmembrane</keyword>
<keyword evidence="1" id="KW-0472">Membrane</keyword>
<gene>
    <name evidence="3" type="ORF">K8I29_16575</name>
</gene>
<evidence type="ECO:0000256" key="1">
    <source>
        <dbReference type="SAM" id="Phobius"/>
    </source>
</evidence>
<organism evidence="3 4">
    <name type="scientific">Candidatus Nitrobium versatile</name>
    <dbReference type="NCBI Taxonomy" id="2884831"/>
    <lineage>
        <taxon>Bacteria</taxon>
        <taxon>Pseudomonadati</taxon>
        <taxon>Nitrospirota</taxon>
        <taxon>Nitrospiria</taxon>
        <taxon>Nitrospirales</taxon>
        <taxon>Nitrospiraceae</taxon>
        <taxon>Candidatus Nitrobium</taxon>
    </lineage>
</organism>